<dbReference type="SMART" id="SM00365">
    <property type="entry name" value="LRR_SD22"/>
    <property type="match status" value="4"/>
</dbReference>
<evidence type="ECO:0000313" key="3">
    <source>
        <dbReference type="EMBL" id="CAD8136685.1"/>
    </source>
</evidence>
<keyword evidence="4" id="KW-1185">Reference proteome</keyword>
<dbReference type="PANTHER" id="PTHR46652">
    <property type="entry name" value="LEUCINE-RICH REPEAT AND IQ DOMAIN-CONTAINING PROTEIN 1-RELATED"/>
    <property type="match status" value="1"/>
</dbReference>
<organism evidence="3 4">
    <name type="scientific">Paramecium octaurelia</name>
    <dbReference type="NCBI Taxonomy" id="43137"/>
    <lineage>
        <taxon>Eukaryota</taxon>
        <taxon>Sar</taxon>
        <taxon>Alveolata</taxon>
        <taxon>Ciliophora</taxon>
        <taxon>Intramacronucleata</taxon>
        <taxon>Oligohymenophorea</taxon>
        <taxon>Peniculida</taxon>
        <taxon>Parameciidae</taxon>
        <taxon>Paramecium</taxon>
    </lineage>
</organism>
<evidence type="ECO:0000256" key="1">
    <source>
        <dbReference type="ARBA" id="ARBA00022614"/>
    </source>
</evidence>
<evidence type="ECO:0000313" key="4">
    <source>
        <dbReference type="Proteomes" id="UP000683925"/>
    </source>
</evidence>
<gene>
    <name evidence="3" type="ORF">POCTA_138.1.T0070515</name>
</gene>
<evidence type="ECO:0008006" key="5">
    <source>
        <dbReference type="Google" id="ProtNLM"/>
    </source>
</evidence>
<dbReference type="PROSITE" id="PS51450">
    <property type="entry name" value="LRR"/>
    <property type="match status" value="3"/>
</dbReference>
<keyword evidence="2" id="KW-0677">Repeat</keyword>
<evidence type="ECO:0000256" key="2">
    <source>
        <dbReference type="ARBA" id="ARBA00022737"/>
    </source>
</evidence>
<dbReference type="InterPro" id="IPR001611">
    <property type="entry name" value="Leu-rich_rpt"/>
</dbReference>
<protein>
    <recommendedName>
        <fullName evidence="5">Leucine-rich repeat protein</fullName>
    </recommendedName>
</protein>
<dbReference type="OMA" id="CHLHEIN"/>
<comment type="caution">
    <text evidence="3">The sequence shown here is derived from an EMBL/GenBank/DDBJ whole genome shotgun (WGS) entry which is preliminary data.</text>
</comment>
<dbReference type="AlphaFoldDB" id="A0A8S1SA17"/>
<dbReference type="EMBL" id="CAJJDP010000006">
    <property type="protein sequence ID" value="CAD8136685.1"/>
    <property type="molecule type" value="Genomic_DNA"/>
</dbReference>
<accession>A0A8S1SA17</accession>
<dbReference type="Proteomes" id="UP000683925">
    <property type="component" value="Unassembled WGS sequence"/>
</dbReference>
<keyword evidence="1" id="KW-0433">Leucine-rich repeat</keyword>
<sequence>MQTRSNFRWKTPSRLQIKTPTQQQIVALSQMMIRAESTKRRPVKVKHFEKEQINNNVESQQQLHSIPIIQENLNKEMLVLKNNQISSMKGLLEYKNLNYIDLSANQIKEITEINQLNIKVLMISYNKLKEIKNLPHCLKILDAKINMIERVDLQNLYNLKVLNLQKNNISSVNLYGLYNLQKVYLDENKFTYFTDIPYLEQLQILSLQNNQIIKVFEPSQLAKIPKIRQIHVQGNPFSRFIQYENYLEYLNDLNGQMQPAKLRCKSVETQKSLKLDTSDALIAKEQKLNIIDFSEQTPFPSTSQAKQGYTFNQQLIQKIIKKNSGEYSNNYRTEISQQGKREKYINQFSVKQAQINFVPDFSFIKKINKKTKSDLFNYNEIEKIREIKKQFTHKEPIEFCVSKYFILSKCLIVYGNPKNIDQIEVDSLVLKYYELENLENCNLFNFNKITKLTLQHNRICHLHEINQLLNYFQKIEILQIEKNEINNSTLLKPYVNYLFSLDDRDRRCFQKLSDIKSNVQESIEIDDNVLPKININQFDYFFNSYILSVIDQINTQ</sequence>
<dbReference type="OrthoDB" id="266138at2759"/>
<name>A0A8S1SA17_PAROT</name>
<reference evidence="3" key="1">
    <citation type="submission" date="2021-01" db="EMBL/GenBank/DDBJ databases">
        <authorList>
            <consortium name="Genoscope - CEA"/>
            <person name="William W."/>
        </authorList>
    </citation>
    <scope>NUCLEOTIDE SEQUENCE</scope>
</reference>
<proteinExistence type="predicted"/>
<dbReference type="PANTHER" id="PTHR46652:SF3">
    <property type="entry name" value="LEUCINE-RICH REPEAT-CONTAINING PROTEIN 9"/>
    <property type="match status" value="1"/>
</dbReference>
<dbReference type="InterPro" id="IPR050836">
    <property type="entry name" value="SDS22/Internalin_LRR"/>
</dbReference>